<dbReference type="Pfam" id="PF00226">
    <property type="entry name" value="DnaJ"/>
    <property type="match status" value="1"/>
</dbReference>
<feature type="transmembrane region" description="Helical" evidence="7">
    <location>
        <begin position="7"/>
        <end position="24"/>
    </location>
</feature>
<evidence type="ECO:0000256" key="6">
    <source>
        <dbReference type="ARBA" id="ARBA00023136"/>
    </source>
</evidence>
<evidence type="ECO:0000256" key="4">
    <source>
        <dbReference type="ARBA" id="ARBA00022692"/>
    </source>
</evidence>
<comment type="function">
    <text evidence="1">May function as a co-chaperone.</text>
</comment>
<dbReference type="InterPro" id="IPR036869">
    <property type="entry name" value="J_dom_sf"/>
</dbReference>
<dbReference type="GO" id="GO:0016020">
    <property type="term" value="C:membrane"/>
    <property type="evidence" value="ECO:0007669"/>
    <property type="project" value="UniProtKB-SubCell"/>
</dbReference>
<name>A0A8S3ZWF9_9EUPU</name>
<comment type="caution">
    <text evidence="9">The sequence shown here is derived from an EMBL/GenBank/DDBJ whole genome shotgun (WGS) entry which is preliminary data.</text>
</comment>
<keyword evidence="5 7" id="KW-1133">Transmembrane helix</keyword>
<evidence type="ECO:0000256" key="2">
    <source>
        <dbReference type="ARBA" id="ARBA00004141"/>
    </source>
</evidence>
<feature type="transmembrane region" description="Helical" evidence="7">
    <location>
        <begin position="86"/>
        <end position="107"/>
    </location>
</feature>
<dbReference type="Proteomes" id="UP000678393">
    <property type="component" value="Unassembled WGS sequence"/>
</dbReference>
<organism evidence="9 10">
    <name type="scientific">Candidula unifasciata</name>
    <dbReference type="NCBI Taxonomy" id="100452"/>
    <lineage>
        <taxon>Eukaryota</taxon>
        <taxon>Metazoa</taxon>
        <taxon>Spiralia</taxon>
        <taxon>Lophotrochozoa</taxon>
        <taxon>Mollusca</taxon>
        <taxon>Gastropoda</taxon>
        <taxon>Heterobranchia</taxon>
        <taxon>Euthyneura</taxon>
        <taxon>Panpulmonata</taxon>
        <taxon>Eupulmonata</taxon>
        <taxon>Stylommatophora</taxon>
        <taxon>Helicina</taxon>
        <taxon>Helicoidea</taxon>
        <taxon>Geomitridae</taxon>
        <taxon>Candidula</taxon>
    </lineage>
</organism>
<keyword evidence="10" id="KW-1185">Reference proteome</keyword>
<dbReference type="InterPro" id="IPR007829">
    <property type="entry name" value="TM2"/>
</dbReference>
<keyword evidence="4 7" id="KW-0812">Transmembrane</keyword>
<keyword evidence="6 7" id="KW-0472">Membrane</keyword>
<dbReference type="AlphaFoldDB" id="A0A8S3ZWF9"/>
<dbReference type="InterPro" id="IPR001623">
    <property type="entry name" value="DnaJ_domain"/>
</dbReference>
<dbReference type="Gene3D" id="1.10.287.110">
    <property type="entry name" value="DnaJ domain"/>
    <property type="match status" value="1"/>
</dbReference>
<proteinExistence type="predicted"/>
<feature type="transmembrane region" description="Helical" evidence="7">
    <location>
        <begin position="205"/>
        <end position="229"/>
    </location>
</feature>
<dbReference type="EMBL" id="CAJHNH020005413">
    <property type="protein sequence ID" value="CAG5132478.1"/>
    <property type="molecule type" value="Genomic_DNA"/>
</dbReference>
<evidence type="ECO:0000256" key="1">
    <source>
        <dbReference type="ARBA" id="ARBA00002080"/>
    </source>
</evidence>
<comment type="subcellular location">
    <subcellularLocation>
        <location evidence="2">Membrane</location>
        <topology evidence="2">Multi-pass membrane protein</topology>
    </subcellularLocation>
</comment>
<sequence length="357" mass="40938">MVSTRTTYILWFTLGWLGIHHLYLGRFYHAFVWFATLGGGCGLGWIRDAWRIPAYVEWSNPDKQQRKKYAQRAAGKTKPEHSTFRSLGMTLMGYLMSKVFSCLIPDYSHMYDTDPVTYYALYCSSLLLCVLGNALGIYLVANIGELKCSFKYILIVSACIVPIFADITTSLSSSIGSWIIAATGLKWRSPPPDEGKQVTGFRRKFWIHAILYTATCVLWVLMVSVAFYFNGKLEIQGEMMTGQEIIHSAYHSDAWQKLSASLHQLYRTGVWPIVRELTASITMAEKIKAYWLLGISPWTSSDEISKRCRRLLAESHPDRFKRQEERDEAQTRYVQVNHACSYLTESRSRKLQEDPEL</sequence>
<dbReference type="PROSITE" id="PS50076">
    <property type="entry name" value="DNAJ_2"/>
    <property type="match status" value="1"/>
</dbReference>
<accession>A0A8S3ZWF9</accession>
<feature type="domain" description="J" evidence="8">
    <location>
        <begin position="288"/>
        <end position="356"/>
    </location>
</feature>
<evidence type="ECO:0000256" key="5">
    <source>
        <dbReference type="ARBA" id="ARBA00022989"/>
    </source>
</evidence>
<dbReference type="OrthoDB" id="10262359at2759"/>
<feature type="transmembrane region" description="Helical" evidence="7">
    <location>
        <begin position="152"/>
        <end position="185"/>
    </location>
</feature>
<feature type="transmembrane region" description="Helical" evidence="7">
    <location>
        <begin position="30"/>
        <end position="46"/>
    </location>
</feature>
<dbReference type="PANTHER" id="PTHR44733">
    <property type="entry name" value="DNAJ HOMOLOG SUBFAMILY C MEMBER 22"/>
    <property type="match status" value="1"/>
</dbReference>
<gene>
    <name evidence="9" type="ORF">CUNI_LOCUS18036</name>
</gene>
<evidence type="ECO:0000313" key="9">
    <source>
        <dbReference type="EMBL" id="CAG5132478.1"/>
    </source>
</evidence>
<evidence type="ECO:0000256" key="3">
    <source>
        <dbReference type="ARBA" id="ARBA00020945"/>
    </source>
</evidence>
<dbReference type="CDD" id="cd06257">
    <property type="entry name" value="DnaJ"/>
    <property type="match status" value="1"/>
</dbReference>
<feature type="transmembrane region" description="Helical" evidence="7">
    <location>
        <begin position="119"/>
        <end position="140"/>
    </location>
</feature>
<dbReference type="SUPFAM" id="SSF46565">
    <property type="entry name" value="Chaperone J-domain"/>
    <property type="match status" value="1"/>
</dbReference>
<evidence type="ECO:0000313" key="10">
    <source>
        <dbReference type="Proteomes" id="UP000678393"/>
    </source>
</evidence>
<evidence type="ECO:0000256" key="7">
    <source>
        <dbReference type="SAM" id="Phobius"/>
    </source>
</evidence>
<reference evidence="9" key="1">
    <citation type="submission" date="2021-04" db="EMBL/GenBank/DDBJ databases">
        <authorList>
            <consortium name="Molecular Ecology Group"/>
        </authorList>
    </citation>
    <scope>NUCLEOTIDE SEQUENCE</scope>
</reference>
<evidence type="ECO:0000259" key="8">
    <source>
        <dbReference type="PROSITE" id="PS50076"/>
    </source>
</evidence>
<dbReference type="PANTHER" id="PTHR44733:SF1">
    <property type="entry name" value="DNAJ HOMOLOG SUBFAMILY C MEMBER 22"/>
    <property type="match status" value="1"/>
</dbReference>
<dbReference type="Pfam" id="PF05154">
    <property type="entry name" value="TM2"/>
    <property type="match status" value="1"/>
</dbReference>
<protein>
    <recommendedName>
        <fullName evidence="3">DnaJ homolog subfamily C member 22</fullName>
    </recommendedName>
</protein>